<dbReference type="EC" id="2.4.2.2" evidence="3"/>
<comment type="catalytic activity">
    <reaction evidence="3">
        <text>cytidine + phosphate = cytosine + alpha-D-ribose 1-phosphate</text>
        <dbReference type="Rhea" id="RHEA:52540"/>
        <dbReference type="ChEBI" id="CHEBI:16040"/>
        <dbReference type="ChEBI" id="CHEBI:17562"/>
        <dbReference type="ChEBI" id="CHEBI:43474"/>
        <dbReference type="ChEBI" id="CHEBI:57720"/>
        <dbReference type="EC" id="2.4.2.2"/>
    </reaction>
</comment>
<dbReference type="EC" id="2.4.2.1" evidence="3"/>
<keyword evidence="1 3" id="KW-0328">Glycosyltransferase</keyword>
<accession>A0ABQ5ZXQ3</accession>
<comment type="caution">
    <text evidence="4">The sequence shown here is derived from an EMBL/GenBank/DDBJ whole genome shotgun (WGS) entry which is preliminary data.</text>
</comment>
<comment type="catalytic activity">
    <reaction evidence="3">
        <text>guanosine + phosphate = alpha-D-ribose 1-phosphate + guanine</text>
        <dbReference type="Rhea" id="RHEA:13233"/>
        <dbReference type="ChEBI" id="CHEBI:16235"/>
        <dbReference type="ChEBI" id="CHEBI:16750"/>
        <dbReference type="ChEBI" id="CHEBI:43474"/>
        <dbReference type="ChEBI" id="CHEBI:57720"/>
        <dbReference type="EC" id="2.4.2.1"/>
    </reaction>
</comment>
<dbReference type="RefSeq" id="WP_027851495.1">
    <property type="nucleotide sequence ID" value="NZ_BSOR01000029.1"/>
</dbReference>
<dbReference type="SUPFAM" id="SSF51182">
    <property type="entry name" value="RmlC-like cupins"/>
    <property type="match status" value="1"/>
</dbReference>
<evidence type="ECO:0000313" key="5">
    <source>
        <dbReference type="Proteomes" id="UP001156682"/>
    </source>
</evidence>
<proteinExistence type="inferred from homology"/>
<reference evidence="5" key="1">
    <citation type="journal article" date="2019" name="Int. J. Syst. Evol. Microbiol.">
        <title>The Global Catalogue of Microorganisms (GCM) 10K type strain sequencing project: providing services to taxonomists for standard genome sequencing and annotation.</title>
        <authorList>
            <consortium name="The Broad Institute Genomics Platform"/>
            <consortium name="The Broad Institute Genome Sequencing Center for Infectious Disease"/>
            <person name="Wu L."/>
            <person name="Ma J."/>
        </authorList>
    </citation>
    <scope>NUCLEOTIDE SEQUENCE [LARGE SCALE GENOMIC DNA]</scope>
    <source>
        <strain evidence="5">NBRC 100033</strain>
    </source>
</reference>
<comment type="catalytic activity">
    <reaction evidence="3">
        <text>a purine D-ribonucleoside + phosphate = a purine nucleobase + alpha-D-ribose 1-phosphate</text>
        <dbReference type="Rhea" id="RHEA:19805"/>
        <dbReference type="ChEBI" id="CHEBI:26386"/>
        <dbReference type="ChEBI" id="CHEBI:43474"/>
        <dbReference type="ChEBI" id="CHEBI:57720"/>
        <dbReference type="ChEBI" id="CHEBI:142355"/>
        <dbReference type="EC" id="2.4.2.1"/>
    </reaction>
</comment>
<dbReference type="PANTHER" id="PTHR36540">
    <property type="entry name" value="PYRIMIDINE/PURINE NUCLEOSIDE PHOSPHORYLASE"/>
    <property type="match status" value="1"/>
</dbReference>
<comment type="catalytic activity">
    <reaction evidence="3">
        <text>adenosine + phosphate = alpha-D-ribose 1-phosphate + adenine</text>
        <dbReference type="Rhea" id="RHEA:27642"/>
        <dbReference type="ChEBI" id="CHEBI:16335"/>
        <dbReference type="ChEBI" id="CHEBI:16708"/>
        <dbReference type="ChEBI" id="CHEBI:43474"/>
        <dbReference type="ChEBI" id="CHEBI:57720"/>
        <dbReference type="EC" id="2.4.2.1"/>
    </reaction>
</comment>
<dbReference type="Pfam" id="PF06865">
    <property type="entry name" value="Ppnp"/>
    <property type="match status" value="1"/>
</dbReference>
<comment type="catalytic activity">
    <reaction evidence="3">
        <text>inosine + phosphate = alpha-D-ribose 1-phosphate + hypoxanthine</text>
        <dbReference type="Rhea" id="RHEA:27646"/>
        <dbReference type="ChEBI" id="CHEBI:17368"/>
        <dbReference type="ChEBI" id="CHEBI:17596"/>
        <dbReference type="ChEBI" id="CHEBI:43474"/>
        <dbReference type="ChEBI" id="CHEBI:57720"/>
        <dbReference type="EC" id="2.4.2.1"/>
    </reaction>
</comment>
<evidence type="ECO:0000256" key="1">
    <source>
        <dbReference type="ARBA" id="ARBA00022676"/>
    </source>
</evidence>
<dbReference type="Gene3D" id="2.60.120.10">
    <property type="entry name" value="Jelly Rolls"/>
    <property type="match status" value="1"/>
</dbReference>
<sequence>MLKVNEYFNGQVKSIALTNSEGSLTMGVMEVGEYEFSTTQDEEMSVVSGSLQVLLPGDPALRTFHKGQSFNVPAKSSFQVKVEEQSAYLCRYMD</sequence>
<dbReference type="InterPro" id="IPR014710">
    <property type="entry name" value="RmlC-like_jellyroll"/>
</dbReference>
<comment type="catalytic activity">
    <reaction evidence="3">
        <text>xanthosine + phosphate = alpha-D-ribose 1-phosphate + xanthine</text>
        <dbReference type="Rhea" id="RHEA:27638"/>
        <dbReference type="ChEBI" id="CHEBI:17712"/>
        <dbReference type="ChEBI" id="CHEBI:18107"/>
        <dbReference type="ChEBI" id="CHEBI:43474"/>
        <dbReference type="ChEBI" id="CHEBI:57720"/>
        <dbReference type="EC" id="2.4.2.1"/>
    </reaction>
</comment>
<dbReference type="Proteomes" id="UP001156682">
    <property type="component" value="Unassembled WGS sequence"/>
</dbReference>
<name>A0ABQ5ZXQ3_9GAMM</name>
<evidence type="ECO:0000256" key="2">
    <source>
        <dbReference type="ARBA" id="ARBA00022679"/>
    </source>
</evidence>
<dbReference type="InterPro" id="IPR009664">
    <property type="entry name" value="Ppnp"/>
</dbReference>
<dbReference type="InterPro" id="IPR011051">
    <property type="entry name" value="RmlC_Cupin_sf"/>
</dbReference>
<organism evidence="4 5">
    <name type="scientific">Marinospirillum insulare</name>
    <dbReference type="NCBI Taxonomy" id="217169"/>
    <lineage>
        <taxon>Bacteria</taxon>
        <taxon>Pseudomonadati</taxon>
        <taxon>Pseudomonadota</taxon>
        <taxon>Gammaproteobacteria</taxon>
        <taxon>Oceanospirillales</taxon>
        <taxon>Oceanospirillaceae</taxon>
        <taxon>Marinospirillum</taxon>
    </lineage>
</organism>
<evidence type="ECO:0000256" key="3">
    <source>
        <dbReference type="HAMAP-Rule" id="MF_01537"/>
    </source>
</evidence>
<dbReference type="HAMAP" id="MF_01537">
    <property type="entry name" value="Nucleos_phosphorylase_PpnP"/>
    <property type="match status" value="1"/>
</dbReference>
<protein>
    <recommendedName>
        <fullName evidence="3">Pyrimidine/purine nucleoside phosphorylase</fullName>
        <ecNumber evidence="3">2.4.2.1</ecNumber>
        <ecNumber evidence="3">2.4.2.2</ecNumber>
    </recommendedName>
    <alternativeName>
        <fullName evidence="3">Adenosine phosphorylase</fullName>
    </alternativeName>
    <alternativeName>
        <fullName evidence="3">Cytidine phosphorylase</fullName>
    </alternativeName>
    <alternativeName>
        <fullName evidence="3">Guanosine phosphorylase</fullName>
    </alternativeName>
    <alternativeName>
        <fullName evidence="3">Inosine phosphorylase</fullName>
    </alternativeName>
    <alternativeName>
        <fullName evidence="3">Thymidine phosphorylase</fullName>
    </alternativeName>
    <alternativeName>
        <fullName evidence="3">Uridine phosphorylase</fullName>
    </alternativeName>
    <alternativeName>
        <fullName evidence="3">Xanthosine phosphorylase</fullName>
    </alternativeName>
</protein>
<gene>
    <name evidence="3" type="primary">ppnP</name>
    <name evidence="4" type="ORF">GCM10007878_17090</name>
</gene>
<keyword evidence="5" id="KW-1185">Reference proteome</keyword>
<comment type="catalytic activity">
    <reaction evidence="3">
        <text>uridine + phosphate = alpha-D-ribose 1-phosphate + uracil</text>
        <dbReference type="Rhea" id="RHEA:24388"/>
        <dbReference type="ChEBI" id="CHEBI:16704"/>
        <dbReference type="ChEBI" id="CHEBI:17568"/>
        <dbReference type="ChEBI" id="CHEBI:43474"/>
        <dbReference type="ChEBI" id="CHEBI:57720"/>
        <dbReference type="EC" id="2.4.2.2"/>
    </reaction>
</comment>
<comment type="function">
    <text evidence="3">Catalyzes the phosphorolysis of diverse nucleosides, yielding D-ribose 1-phosphate and the respective free bases. Can use uridine, adenosine, guanosine, cytidine, thymidine, inosine and xanthosine as substrates. Also catalyzes the reverse reactions.</text>
</comment>
<evidence type="ECO:0000313" key="4">
    <source>
        <dbReference type="EMBL" id="GLR64271.1"/>
    </source>
</evidence>
<comment type="similarity">
    <text evidence="3">Belongs to the nucleoside phosphorylase PpnP family.</text>
</comment>
<comment type="catalytic activity">
    <reaction evidence="3">
        <text>thymidine + phosphate = 2-deoxy-alpha-D-ribose 1-phosphate + thymine</text>
        <dbReference type="Rhea" id="RHEA:16037"/>
        <dbReference type="ChEBI" id="CHEBI:17748"/>
        <dbReference type="ChEBI" id="CHEBI:17821"/>
        <dbReference type="ChEBI" id="CHEBI:43474"/>
        <dbReference type="ChEBI" id="CHEBI:57259"/>
        <dbReference type="EC" id="2.4.2.2"/>
    </reaction>
</comment>
<keyword evidence="2 3" id="KW-0808">Transferase</keyword>
<dbReference type="EMBL" id="BSOR01000029">
    <property type="protein sequence ID" value="GLR64271.1"/>
    <property type="molecule type" value="Genomic_DNA"/>
</dbReference>
<dbReference type="PANTHER" id="PTHR36540:SF1">
    <property type="entry name" value="PYRIMIDINE_PURINE NUCLEOSIDE PHOSPHORYLASE"/>
    <property type="match status" value="1"/>
</dbReference>